<proteinExistence type="predicted"/>
<reference evidence="1" key="2">
    <citation type="journal article" date="2015" name="Data Brief">
        <title>Shoot transcriptome of the giant reed, Arundo donax.</title>
        <authorList>
            <person name="Barrero R.A."/>
            <person name="Guerrero F.D."/>
            <person name="Moolhuijzen P."/>
            <person name="Goolsby J.A."/>
            <person name="Tidwell J."/>
            <person name="Bellgard S.E."/>
            <person name="Bellgard M.I."/>
        </authorList>
    </citation>
    <scope>NUCLEOTIDE SEQUENCE</scope>
    <source>
        <tissue evidence="1">Shoot tissue taken approximately 20 cm above the soil surface</tissue>
    </source>
</reference>
<dbReference type="EMBL" id="GBRH01171128">
    <property type="protein sequence ID" value="JAE26768.1"/>
    <property type="molecule type" value="Transcribed_RNA"/>
</dbReference>
<dbReference type="AlphaFoldDB" id="A0A0A9H1K5"/>
<name>A0A0A9H1K5_ARUDO</name>
<sequence length="41" mass="5013">MFVLLLKLYLPCKLLIELQHTCSTLFDHLKIRYPFPVYWSE</sequence>
<organism evidence="1">
    <name type="scientific">Arundo donax</name>
    <name type="common">Giant reed</name>
    <name type="synonym">Donax arundinaceus</name>
    <dbReference type="NCBI Taxonomy" id="35708"/>
    <lineage>
        <taxon>Eukaryota</taxon>
        <taxon>Viridiplantae</taxon>
        <taxon>Streptophyta</taxon>
        <taxon>Embryophyta</taxon>
        <taxon>Tracheophyta</taxon>
        <taxon>Spermatophyta</taxon>
        <taxon>Magnoliopsida</taxon>
        <taxon>Liliopsida</taxon>
        <taxon>Poales</taxon>
        <taxon>Poaceae</taxon>
        <taxon>PACMAD clade</taxon>
        <taxon>Arundinoideae</taxon>
        <taxon>Arundineae</taxon>
        <taxon>Arundo</taxon>
    </lineage>
</organism>
<reference evidence="1" key="1">
    <citation type="submission" date="2014-09" db="EMBL/GenBank/DDBJ databases">
        <authorList>
            <person name="Magalhaes I.L.F."/>
            <person name="Oliveira U."/>
            <person name="Santos F.R."/>
            <person name="Vidigal T.H.D.A."/>
            <person name="Brescovit A.D."/>
            <person name="Santos A.J."/>
        </authorList>
    </citation>
    <scope>NUCLEOTIDE SEQUENCE</scope>
    <source>
        <tissue evidence="1">Shoot tissue taken approximately 20 cm above the soil surface</tissue>
    </source>
</reference>
<accession>A0A0A9H1K5</accession>
<evidence type="ECO:0000313" key="1">
    <source>
        <dbReference type="EMBL" id="JAE26768.1"/>
    </source>
</evidence>
<protein>
    <submittedName>
        <fullName evidence="1">Uncharacterized protein</fullName>
    </submittedName>
</protein>